<sequence length="68" mass="7574">MAFCINRYRSPGPPPINIAIAVSFERLGEPLCLRTWSGIAVSLPSPEGRVRVGHWGQLGAVFWYNSHH</sequence>
<comment type="caution">
    <text evidence="1">The sequence shown here is derived from an EMBL/GenBank/DDBJ whole genome shotgun (WGS) entry which is preliminary data.</text>
</comment>
<reference evidence="1 2" key="1">
    <citation type="submission" date="2018-04" db="EMBL/GenBank/DDBJ databases">
        <title>Genomic Encyclopedia of Archaeal and Bacterial Type Strains, Phase II (KMG-II): from individual species to whole genera.</title>
        <authorList>
            <person name="Goeker M."/>
        </authorList>
    </citation>
    <scope>NUCLEOTIDE SEQUENCE [LARGE SCALE GENOMIC DNA]</scope>
    <source>
        <strain evidence="1 2">DSM 25521</strain>
    </source>
</reference>
<protein>
    <submittedName>
        <fullName evidence="1">Uncharacterized protein</fullName>
    </submittedName>
</protein>
<proteinExistence type="predicted"/>
<name>A0A2T4ZFL7_9HYPH</name>
<dbReference type="AlphaFoldDB" id="A0A2T4ZFL7"/>
<gene>
    <name evidence="1" type="ORF">C8P69_10258</name>
</gene>
<evidence type="ECO:0000313" key="2">
    <source>
        <dbReference type="Proteomes" id="UP000241808"/>
    </source>
</evidence>
<organism evidence="1 2">
    <name type="scientific">Phreatobacter oligotrophus</name>
    <dbReference type="NCBI Taxonomy" id="1122261"/>
    <lineage>
        <taxon>Bacteria</taxon>
        <taxon>Pseudomonadati</taxon>
        <taxon>Pseudomonadota</taxon>
        <taxon>Alphaproteobacteria</taxon>
        <taxon>Hyphomicrobiales</taxon>
        <taxon>Phreatobacteraceae</taxon>
        <taxon>Phreatobacter</taxon>
    </lineage>
</organism>
<keyword evidence="2" id="KW-1185">Reference proteome</keyword>
<evidence type="ECO:0000313" key="1">
    <source>
        <dbReference type="EMBL" id="PTM60676.1"/>
    </source>
</evidence>
<accession>A0A2T4ZFL7</accession>
<dbReference type="EMBL" id="PZZL01000002">
    <property type="protein sequence ID" value="PTM60676.1"/>
    <property type="molecule type" value="Genomic_DNA"/>
</dbReference>
<dbReference type="Proteomes" id="UP000241808">
    <property type="component" value="Unassembled WGS sequence"/>
</dbReference>